<dbReference type="EMBL" id="JSAM01000026">
    <property type="protein sequence ID" value="KIA78327.1"/>
    <property type="molecule type" value="Genomic_DNA"/>
</dbReference>
<organism evidence="5 6">
    <name type="scientific">Parachlamydia acanthamoebae</name>
    <dbReference type="NCBI Taxonomy" id="83552"/>
    <lineage>
        <taxon>Bacteria</taxon>
        <taxon>Pseudomonadati</taxon>
        <taxon>Chlamydiota</taxon>
        <taxon>Chlamydiia</taxon>
        <taxon>Parachlamydiales</taxon>
        <taxon>Parachlamydiaceae</taxon>
        <taxon>Parachlamydia</taxon>
    </lineage>
</organism>
<name>A0A0C1EB15_9BACT</name>
<protein>
    <submittedName>
        <fullName evidence="5">Uncharacterized protein</fullName>
    </submittedName>
</protein>
<evidence type="ECO:0000256" key="2">
    <source>
        <dbReference type="ARBA" id="ARBA00022857"/>
    </source>
</evidence>
<reference evidence="5 6" key="1">
    <citation type="journal article" date="2014" name="Mol. Biol. Evol.">
        <title>Massive expansion of Ubiquitination-related gene families within the Chlamydiae.</title>
        <authorList>
            <person name="Domman D."/>
            <person name="Collingro A."/>
            <person name="Lagkouvardos I."/>
            <person name="Gehre L."/>
            <person name="Weinmaier T."/>
            <person name="Rattei T."/>
            <person name="Subtil A."/>
            <person name="Horn M."/>
        </authorList>
    </citation>
    <scope>NUCLEOTIDE SEQUENCE [LARGE SCALE GENOMIC DNA]</scope>
    <source>
        <strain evidence="5 6">OEW1</strain>
    </source>
</reference>
<evidence type="ECO:0000313" key="6">
    <source>
        <dbReference type="Proteomes" id="UP000031307"/>
    </source>
</evidence>
<keyword evidence="2" id="KW-0521">NADP</keyword>
<accession>A0A0C1EB15</accession>
<proteinExistence type="inferred from homology"/>
<dbReference type="PRINTS" id="PR00080">
    <property type="entry name" value="SDRFAMILY"/>
</dbReference>
<dbReference type="CDD" id="cd05324">
    <property type="entry name" value="carb_red_PTCR-like_SDR_c"/>
    <property type="match status" value="1"/>
</dbReference>
<dbReference type="SUPFAM" id="SSF51735">
    <property type="entry name" value="NAD(P)-binding Rossmann-fold domains"/>
    <property type="match status" value="1"/>
</dbReference>
<dbReference type="InterPro" id="IPR036291">
    <property type="entry name" value="NAD(P)-bd_dom_sf"/>
</dbReference>
<sequence>MDIENQENFMNEEGKVAFITGANRGLGFETARELGEKGITVILGSRDKAKGEAAAEKLKAKGITAIAFPFDINQFSDHQAIYKYIETHFGKLDILVNNAGIWLESKDIHGANQTSAISQEVLRKTFDANFFNLVALTQTLLPLLKKASAGRIVNLSSILGSLTLHSDPSSPIYDFKAFAYNASKTALNAFTVHLAHELKGTKIKVNSAHPGWVKTDMGGEAAPMEVSEGGKTSAQLALLLENGPTGQFIHLGEALPW</sequence>
<dbReference type="PANTHER" id="PTHR43490:SF99">
    <property type="entry name" value="SHORT-CHAIN DEHYDROGENASE_REDUCTASE"/>
    <property type="match status" value="1"/>
</dbReference>
<evidence type="ECO:0000256" key="3">
    <source>
        <dbReference type="ARBA" id="ARBA00023002"/>
    </source>
</evidence>
<comment type="caution">
    <text evidence="5">The sequence shown here is derived from an EMBL/GenBank/DDBJ whole genome shotgun (WGS) entry which is preliminary data.</text>
</comment>
<dbReference type="Pfam" id="PF00106">
    <property type="entry name" value="adh_short"/>
    <property type="match status" value="1"/>
</dbReference>
<gene>
    <name evidence="5" type="ORF">DB43_EF00090</name>
</gene>
<dbReference type="Proteomes" id="UP000031307">
    <property type="component" value="Unassembled WGS sequence"/>
</dbReference>
<keyword evidence="3" id="KW-0560">Oxidoreductase</keyword>
<dbReference type="PATRIC" id="fig|83552.4.peg.447"/>
<evidence type="ECO:0000256" key="1">
    <source>
        <dbReference type="ARBA" id="ARBA00006484"/>
    </source>
</evidence>
<evidence type="ECO:0000256" key="4">
    <source>
        <dbReference type="RuleBase" id="RU000363"/>
    </source>
</evidence>
<dbReference type="InterPro" id="IPR045313">
    <property type="entry name" value="CBR1-like"/>
</dbReference>
<dbReference type="InterPro" id="IPR002347">
    <property type="entry name" value="SDR_fam"/>
</dbReference>
<dbReference type="GO" id="GO:0016616">
    <property type="term" value="F:oxidoreductase activity, acting on the CH-OH group of donors, NAD or NADP as acceptor"/>
    <property type="evidence" value="ECO:0007669"/>
    <property type="project" value="InterPro"/>
</dbReference>
<dbReference type="PROSITE" id="PS00061">
    <property type="entry name" value="ADH_SHORT"/>
    <property type="match status" value="1"/>
</dbReference>
<dbReference type="InterPro" id="IPR020904">
    <property type="entry name" value="Sc_DH/Rdtase_CS"/>
</dbReference>
<dbReference type="PANTHER" id="PTHR43490">
    <property type="entry name" value="(+)-NEOMENTHOL DEHYDROGENASE"/>
    <property type="match status" value="1"/>
</dbReference>
<dbReference type="Gene3D" id="3.40.50.720">
    <property type="entry name" value="NAD(P)-binding Rossmann-like Domain"/>
    <property type="match status" value="1"/>
</dbReference>
<comment type="similarity">
    <text evidence="1 4">Belongs to the short-chain dehydrogenases/reductases (SDR) family.</text>
</comment>
<dbReference type="AlphaFoldDB" id="A0A0C1EB15"/>
<evidence type="ECO:0000313" key="5">
    <source>
        <dbReference type="EMBL" id="KIA78327.1"/>
    </source>
</evidence>
<dbReference type="PRINTS" id="PR00081">
    <property type="entry name" value="GDHRDH"/>
</dbReference>